<reference evidence="1" key="1">
    <citation type="submission" date="2020-11" db="EMBL/GenBank/DDBJ databases">
        <title>The chromosome-scale genome resource for two endophytic Fusarium species: F. culmorum and F. pseudograminearum.</title>
        <authorList>
            <person name="Yuan Z."/>
        </authorList>
    </citation>
    <scope>NUCLEOTIDE SEQUENCE</scope>
    <source>
        <strain evidence="1">Class2-1B</strain>
    </source>
</reference>
<dbReference type="Proteomes" id="UP000663297">
    <property type="component" value="Chromosome 3"/>
</dbReference>
<sequence length="69" mass="7722">MFCYTHSRKVSPFSCDNWYWVSRPIHTFFVFLGGACVSRLAGLSKNSQTTTTHVVVNSKVHNVRAASEG</sequence>
<accession>A0A7S8D8C2</accession>
<dbReference type="EMBL" id="CP064749">
    <property type="protein sequence ID" value="QPC63753.1"/>
    <property type="molecule type" value="Genomic_DNA"/>
</dbReference>
<organism evidence="1 2">
    <name type="scientific">Fusarium culmorum</name>
    <dbReference type="NCBI Taxonomy" id="5516"/>
    <lineage>
        <taxon>Eukaryota</taxon>
        <taxon>Fungi</taxon>
        <taxon>Dikarya</taxon>
        <taxon>Ascomycota</taxon>
        <taxon>Pezizomycotina</taxon>
        <taxon>Sordariomycetes</taxon>
        <taxon>Hypocreomycetidae</taxon>
        <taxon>Hypocreales</taxon>
        <taxon>Nectriaceae</taxon>
        <taxon>Fusarium</taxon>
    </lineage>
</organism>
<protein>
    <submittedName>
        <fullName evidence="1">Uncharacterized protein</fullName>
    </submittedName>
</protein>
<dbReference type="AlphaFoldDB" id="A0A7S8D8C2"/>
<evidence type="ECO:0000313" key="2">
    <source>
        <dbReference type="Proteomes" id="UP000663297"/>
    </source>
</evidence>
<proteinExistence type="predicted"/>
<name>A0A7S8D8C2_FUSCU</name>
<evidence type="ECO:0000313" key="1">
    <source>
        <dbReference type="EMBL" id="QPC63753.1"/>
    </source>
</evidence>
<gene>
    <name evidence="1" type="ORF">HYE67_005984</name>
</gene>